<dbReference type="Proteomes" id="UP000240357">
    <property type="component" value="Unassembled WGS sequence"/>
</dbReference>
<evidence type="ECO:0000259" key="3">
    <source>
        <dbReference type="SMART" id="SM00477"/>
    </source>
</evidence>
<dbReference type="InterPro" id="IPR001604">
    <property type="entry name" value="Endo_G_ENPP1-like_dom"/>
</dbReference>
<dbReference type="SUPFAM" id="SSF54060">
    <property type="entry name" value="His-Me finger endonucleases"/>
    <property type="match status" value="1"/>
</dbReference>
<comment type="caution">
    <text evidence="5">The sequence shown here is derived from an EMBL/GenBank/DDBJ whole genome shotgun (WGS) entry which is preliminary data.</text>
</comment>
<dbReference type="GO" id="GO:0016787">
    <property type="term" value="F:hydrolase activity"/>
    <property type="evidence" value="ECO:0007669"/>
    <property type="project" value="InterPro"/>
</dbReference>
<evidence type="ECO:0000313" key="6">
    <source>
        <dbReference type="Proteomes" id="UP000240357"/>
    </source>
</evidence>
<dbReference type="EMBL" id="PYFT01000001">
    <property type="protein sequence ID" value="PSR56831.1"/>
    <property type="molecule type" value="Genomic_DNA"/>
</dbReference>
<dbReference type="PANTHER" id="PTHR13966">
    <property type="entry name" value="ENDONUCLEASE RELATED"/>
    <property type="match status" value="1"/>
</dbReference>
<organism evidence="5 6">
    <name type="scientific">Adhaeribacter arboris</name>
    <dbReference type="NCBI Taxonomy" id="2072846"/>
    <lineage>
        <taxon>Bacteria</taxon>
        <taxon>Pseudomonadati</taxon>
        <taxon>Bacteroidota</taxon>
        <taxon>Cytophagia</taxon>
        <taxon>Cytophagales</taxon>
        <taxon>Hymenobacteraceae</taxon>
        <taxon>Adhaeribacter</taxon>
    </lineage>
</organism>
<protein>
    <recommendedName>
        <fullName evidence="7">DNA/RNA non-specific endonuclease</fullName>
    </recommendedName>
</protein>
<keyword evidence="2" id="KW-0479">Metal-binding</keyword>
<feature type="domain" description="DNA/RNA non-specific endonuclease/pyrophosphatase/phosphodiesterase" evidence="4">
    <location>
        <begin position="46"/>
        <end position="274"/>
    </location>
</feature>
<keyword evidence="6" id="KW-1185">Reference proteome</keyword>
<dbReference type="SMART" id="SM00892">
    <property type="entry name" value="Endonuclease_NS"/>
    <property type="match status" value="1"/>
</dbReference>
<dbReference type="AlphaFoldDB" id="A0A2T2YMV5"/>
<sequence>MANFKNYGGYSTSFIHSALPVSLPLLQAEQQADLAPVEGSPNNLAHYINYSLALSQSRGFPYFVAANIDGRLFKKVSRTDNWRKDSRISAVHQWGEELYKARKSDFDKGHMAKREDVQWGQTVLEARAAADTTFYFTNAVPQRAELNQQIWADLENYILHTESVPNNLRISVFTGPVLCPSDPVFVTKVLGKALQLPTLFWKVVVFTKDEEKLYRVGFLMGQEQLLRKAKIVKPKTVKIKVLATERFMEFEDAETYQVNIGTIEELTKLILPAAQDIYQDDRPTKLVLEEVDLNARLATPEAIAELGYRIPNLVI</sequence>
<dbReference type="Gene3D" id="3.40.570.10">
    <property type="entry name" value="Extracellular Endonuclease, subunit A"/>
    <property type="match status" value="1"/>
</dbReference>
<accession>A0A2T2YMV5</accession>
<dbReference type="InterPro" id="IPR040255">
    <property type="entry name" value="Non-specific_endonuclease"/>
</dbReference>
<dbReference type="InterPro" id="IPR044929">
    <property type="entry name" value="DNA/RNA_non-sp_Endonuclease_sf"/>
</dbReference>
<dbReference type="InterPro" id="IPR020821">
    <property type="entry name" value="ENPP1-3/EXOG-like_nuc-like"/>
</dbReference>
<dbReference type="GO" id="GO:0003676">
    <property type="term" value="F:nucleic acid binding"/>
    <property type="evidence" value="ECO:0007669"/>
    <property type="project" value="InterPro"/>
</dbReference>
<reference evidence="5 6" key="1">
    <citation type="submission" date="2018-03" db="EMBL/GenBank/DDBJ databases">
        <title>Adhaeribacter sp. HMF7605 Genome sequencing and assembly.</title>
        <authorList>
            <person name="Kang H."/>
            <person name="Kang J."/>
            <person name="Cha I."/>
            <person name="Kim H."/>
            <person name="Joh K."/>
        </authorList>
    </citation>
    <scope>NUCLEOTIDE SEQUENCE [LARGE SCALE GENOMIC DNA]</scope>
    <source>
        <strain evidence="5 6">HMF7605</strain>
    </source>
</reference>
<evidence type="ECO:0000256" key="2">
    <source>
        <dbReference type="PIRSR" id="PIRSR640255-2"/>
    </source>
</evidence>
<gene>
    <name evidence="5" type="ORF">AHMF7605_26700</name>
</gene>
<proteinExistence type="predicted"/>
<dbReference type="SMART" id="SM00477">
    <property type="entry name" value="NUC"/>
    <property type="match status" value="1"/>
</dbReference>
<feature type="domain" description="ENPP1-3/EXOG-like endonuclease/phosphodiesterase" evidence="3">
    <location>
        <begin position="47"/>
        <end position="278"/>
    </location>
</feature>
<dbReference type="GO" id="GO:0046872">
    <property type="term" value="F:metal ion binding"/>
    <property type="evidence" value="ECO:0007669"/>
    <property type="project" value="UniProtKB-KW"/>
</dbReference>
<evidence type="ECO:0008006" key="7">
    <source>
        <dbReference type="Google" id="ProtNLM"/>
    </source>
</evidence>
<evidence type="ECO:0000259" key="4">
    <source>
        <dbReference type="SMART" id="SM00892"/>
    </source>
</evidence>
<dbReference type="GO" id="GO:0004519">
    <property type="term" value="F:endonuclease activity"/>
    <property type="evidence" value="ECO:0007669"/>
    <property type="project" value="TreeGrafter"/>
</dbReference>
<dbReference type="RefSeq" id="WP_106933006.1">
    <property type="nucleotide sequence ID" value="NZ_PYFT01000001.1"/>
</dbReference>
<feature type="active site" description="Proton acceptor" evidence="1">
    <location>
        <position position="110"/>
    </location>
</feature>
<dbReference type="PANTHER" id="PTHR13966:SF5">
    <property type="entry name" value="ENDONUCLEASE G, MITOCHONDRIAL"/>
    <property type="match status" value="1"/>
</dbReference>
<dbReference type="Pfam" id="PF01223">
    <property type="entry name" value="Endonuclease_NS"/>
    <property type="match status" value="1"/>
</dbReference>
<dbReference type="InterPro" id="IPR044925">
    <property type="entry name" value="His-Me_finger_sf"/>
</dbReference>
<evidence type="ECO:0000313" key="5">
    <source>
        <dbReference type="EMBL" id="PSR56831.1"/>
    </source>
</evidence>
<evidence type="ECO:0000256" key="1">
    <source>
        <dbReference type="PIRSR" id="PIRSR640255-1"/>
    </source>
</evidence>
<dbReference type="OrthoDB" id="9770276at2"/>
<name>A0A2T2YMV5_9BACT</name>
<feature type="binding site" evidence="2">
    <location>
        <position position="147"/>
    </location>
    <ligand>
        <name>Mg(2+)</name>
        <dbReference type="ChEBI" id="CHEBI:18420"/>
        <note>catalytic</note>
    </ligand>
</feature>